<organism evidence="1 2">
    <name type="scientific">Senna tora</name>
    <dbReference type="NCBI Taxonomy" id="362788"/>
    <lineage>
        <taxon>Eukaryota</taxon>
        <taxon>Viridiplantae</taxon>
        <taxon>Streptophyta</taxon>
        <taxon>Embryophyta</taxon>
        <taxon>Tracheophyta</taxon>
        <taxon>Spermatophyta</taxon>
        <taxon>Magnoliopsida</taxon>
        <taxon>eudicotyledons</taxon>
        <taxon>Gunneridae</taxon>
        <taxon>Pentapetalae</taxon>
        <taxon>rosids</taxon>
        <taxon>fabids</taxon>
        <taxon>Fabales</taxon>
        <taxon>Fabaceae</taxon>
        <taxon>Caesalpinioideae</taxon>
        <taxon>Cassia clade</taxon>
        <taxon>Senna</taxon>
    </lineage>
</organism>
<sequence>MVMLIFMKATMRHPRKKLDMPTSKSGWICLDKLRDIKENAPKETKHILGKRSLALLQKISKGAWFLESTKKGAAEKAFF</sequence>
<dbReference type="Proteomes" id="UP000634136">
    <property type="component" value="Unassembled WGS sequence"/>
</dbReference>
<keyword evidence="2" id="KW-1185">Reference proteome</keyword>
<dbReference type="EMBL" id="JAAIUW010000006">
    <property type="protein sequence ID" value="KAF7829292.1"/>
    <property type="molecule type" value="Genomic_DNA"/>
</dbReference>
<proteinExistence type="predicted"/>
<gene>
    <name evidence="1" type="ORF">G2W53_020456</name>
</gene>
<accession>A0A834TWH4</accession>
<name>A0A834TWH4_9FABA</name>
<dbReference type="AlphaFoldDB" id="A0A834TWH4"/>
<comment type="caution">
    <text evidence="1">The sequence shown here is derived from an EMBL/GenBank/DDBJ whole genome shotgun (WGS) entry which is preliminary data.</text>
</comment>
<reference evidence="1" key="1">
    <citation type="submission" date="2020-09" db="EMBL/GenBank/DDBJ databases">
        <title>Genome-Enabled Discovery of Anthraquinone Biosynthesis in Senna tora.</title>
        <authorList>
            <person name="Kang S.-H."/>
            <person name="Pandey R.P."/>
            <person name="Lee C.-M."/>
            <person name="Sim J.-S."/>
            <person name="Jeong J.-T."/>
            <person name="Choi B.-S."/>
            <person name="Jung M."/>
            <person name="Ginzburg D."/>
            <person name="Zhao K."/>
            <person name="Won S.Y."/>
            <person name="Oh T.-J."/>
            <person name="Yu Y."/>
            <person name="Kim N.-H."/>
            <person name="Lee O.R."/>
            <person name="Lee T.-H."/>
            <person name="Bashyal P."/>
            <person name="Kim T.-S."/>
            <person name="Lee W.-H."/>
            <person name="Kawkins C."/>
            <person name="Kim C.-K."/>
            <person name="Kim J.S."/>
            <person name="Ahn B.O."/>
            <person name="Rhee S.Y."/>
            <person name="Sohng J.K."/>
        </authorList>
    </citation>
    <scope>NUCLEOTIDE SEQUENCE</scope>
    <source>
        <tissue evidence="1">Leaf</tissue>
    </source>
</reference>
<evidence type="ECO:0000313" key="1">
    <source>
        <dbReference type="EMBL" id="KAF7829292.1"/>
    </source>
</evidence>
<evidence type="ECO:0000313" key="2">
    <source>
        <dbReference type="Proteomes" id="UP000634136"/>
    </source>
</evidence>
<protein>
    <submittedName>
        <fullName evidence="1">Uncharacterized protein</fullName>
    </submittedName>
</protein>